<evidence type="ECO:0000313" key="2">
    <source>
        <dbReference type="Proteomes" id="UP001140217"/>
    </source>
</evidence>
<keyword evidence="2" id="KW-1185">Reference proteome</keyword>
<evidence type="ECO:0000313" key="1">
    <source>
        <dbReference type="EMBL" id="KAJ2782661.1"/>
    </source>
</evidence>
<reference evidence="1" key="1">
    <citation type="submission" date="2022-07" db="EMBL/GenBank/DDBJ databases">
        <title>Phylogenomic reconstructions and comparative analyses of Kickxellomycotina fungi.</title>
        <authorList>
            <person name="Reynolds N.K."/>
            <person name="Stajich J.E."/>
            <person name="Barry K."/>
            <person name="Grigoriev I.V."/>
            <person name="Crous P."/>
            <person name="Smith M.E."/>
        </authorList>
    </citation>
    <scope>NUCLEOTIDE SEQUENCE</scope>
    <source>
        <strain evidence="1">NBRC 105414</strain>
    </source>
</reference>
<organism evidence="1 2">
    <name type="scientific">Coemansia javaensis</name>
    <dbReference type="NCBI Taxonomy" id="2761396"/>
    <lineage>
        <taxon>Eukaryota</taxon>
        <taxon>Fungi</taxon>
        <taxon>Fungi incertae sedis</taxon>
        <taxon>Zoopagomycota</taxon>
        <taxon>Kickxellomycotina</taxon>
        <taxon>Kickxellomycetes</taxon>
        <taxon>Kickxellales</taxon>
        <taxon>Kickxellaceae</taxon>
        <taxon>Coemansia</taxon>
    </lineage>
</organism>
<gene>
    <name evidence="1" type="ORF">H4R18_002139</name>
</gene>
<accession>A0A9W8HD19</accession>
<protein>
    <submittedName>
        <fullName evidence="1">Uncharacterized protein</fullName>
    </submittedName>
</protein>
<sequence>MSALSIIPGSLRRVGLRRSIMRIFRRASMRRNSKCNGLGRHCPMCGAHFLLEMTFARHHMYECQGR</sequence>
<name>A0A9W8HD19_9FUNG</name>
<dbReference type="Proteomes" id="UP001140217">
    <property type="component" value="Unassembled WGS sequence"/>
</dbReference>
<dbReference type="OrthoDB" id="5576928at2759"/>
<proteinExistence type="predicted"/>
<comment type="caution">
    <text evidence="1">The sequence shown here is derived from an EMBL/GenBank/DDBJ whole genome shotgun (WGS) entry which is preliminary data.</text>
</comment>
<dbReference type="AlphaFoldDB" id="A0A9W8HD19"/>
<dbReference type="EMBL" id="JANBUL010000066">
    <property type="protein sequence ID" value="KAJ2782661.1"/>
    <property type="molecule type" value="Genomic_DNA"/>
</dbReference>